<dbReference type="InterPro" id="IPR002876">
    <property type="entry name" value="Transcrip_reg_TACO1-like"/>
</dbReference>
<evidence type="ECO:0000313" key="9">
    <source>
        <dbReference type="EMBL" id="MEZ0474184.1"/>
    </source>
</evidence>
<evidence type="ECO:0000256" key="6">
    <source>
        <dbReference type="HAMAP-Rule" id="MF_00693"/>
    </source>
</evidence>
<sequence length="251" mass="26806">MAGHSKWANIQHRKNAQDAKRGKVFTKLIREISVAARSGGGDPGANPRLRTAIDKALGANMTKDVVERAIKKATGELEGVSYEEIRYEGYAPGGVAVIVDCLTDNKVRTVADVRHAFSKFGGNLGTDGSVAFLFRKLGVLSFPPGADEDVAYESRITEAAIEAGADDVVAYPEDGSIDVLTAPEAFSEVKEAMTAAGMVPAQAEVTWRADNDVAVEGETAQQVAKLLDWLEDLDDVQDVYSNAELGQDAYA</sequence>
<gene>
    <name evidence="9" type="ORF">AB6713_06075</name>
</gene>
<keyword evidence="10" id="KW-1185">Reference proteome</keyword>
<dbReference type="Proteomes" id="UP001566331">
    <property type="component" value="Unassembled WGS sequence"/>
</dbReference>
<dbReference type="NCBIfam" id="TIGR01033">
    <property type="entry name" value="YebC/PmpR family DNA-binding transcriptional regulator"/>
    <property type="match status" value="1"/>
</dbReference>
<comment type="similarity">
    <text evidence="1 6">Belongs to the TACO1 family.</text>
</comment>
<dbReference type="EMBL" id="JBFWIC010000006">
    <property type="protein sequence ID" value="MEZ0474184.1"/>
    <property type="molecule type" value="Genomic_DNA"/>
</dbReference>
<dbReference type="HAMAP" id="MF_00693">
    <property type="entry name" value="Transcrip_reg_TACO1"/>
    <property type="match status" value="1"/>
</dbReference>
<evidence type="ECO:0000259" key="8">
    <source>
        <dbReference type="Pfam" id="PF20772"/>
    </source>
</evidence>
<dbReference type="PANTHER" id="PTHR12532">
    <property type="entry name" value="TRANSLATIONAL ACTIVATOR OF CYTOCHROME C OXIDASE 1"/>
    <property type="match status" value="1"/>
</dbReference>
<dbReference type="Gene3D" id="3.30.70.980">
    <property type="match status" value="2"/>
</dbReference>
<organism evidence="9 10">
    <name type="scientific">Luteimonas salinilitoris</name>
    <dbReference type="NCBI Taxonomy" id="3237697"/>
    <lineage>
        <taxon>Bacteria</taxon>
        <taxon>Pseudomonadati</taxon>
        <taxon>Pseudomonadota</taxon>
        <taxon>Gammaproteobacteria</taxon>
        <taxon>Lysobacterales</taxon>
        <taxon>Lysobacteraceae</taxon>
        <taxon>Luteimonas</taxon>
    </lineage>
</organism>
<dbReference type="InterPro" id="IPR017856">
    <property type="entry name" value="Integrase-like_N"/>
</dbReference>
<dbReference type="NCBIfam" id="NF001030">
    <property type="entry name" value="PRK00110.1"/>
    <property type="match status" value="1"/>
</dbReference>
<dbReference type="Gene3D" id="1.10.10.200">
    <property type="match status" value="1"/>
</dbReference>
<dbReference type="Pfam" id="PF01709">
    <property type="entry name" value="Transcrip_reg"/>
    <property type="match status" value="1"/>
</dbReference>
<feature type="domain" description="TACO1/YebC-like N-terminal" evidence="8">
    <location>
        <begin position="5"/>
        <end position="76"/>
    </location>
</feature>
<reference evidence="9 10" key="1">
    <citation type="submission" date="2024-07" db="EMBL/GenBank/DDBJ databases">
        <title>Luteimonas salilacus sp. nov., isolated from the shore soil of Salt Lake in Tibet of China.</title>
        <authorList>
            <person name="Zhang X."/>
            <person name="Li A."/>
        </authorList>
    </citation>
    <scope>NUCLEOTIDE SEQUENCE [LARGE SCALE GENOMIC DNA]</scope>
    <source>
        <strain evidence="9 10">B3-2-R+30</strain>
    </source>
</reference>
<dbReference type="SUPFAM" id="SSF75625">
    <property type="entry name" value="YebC-like"/>
    <property type="match status" value="1"/>
</dbReference>
<proteinExistence type="inferred from homology"/>
<comment type="caution">
    <text evidence="9">The sequence shown here is derived from an EMBL/GenBank/DDBJ whole genome shotgun (WGS) entry which is preliminary data.</text>
</comment>
<protein>
    <recommendedName>
        <fullName evidence="6">Probable transcriptional regulatory protein AB6713_06075</fullName>
    </recommendedName>
</protein>
<comment type="subcellular location">
    <subcellularLocation>
        <location evidence="6">Cytoplasm</location>
    </subcellularLocation>
</comment>
<keyword evidence="4 6" id="KW-0238">DNA-binding</keyword>
<dbReference type="GO" id="GO:0003677">
    <property type="term" value="F:DNA binding"/>
    <property type="evidence" value="ECO:0007669"/>
    <property type="project" value="UniProtKB-KW"/>
</dbReference>
<dbReference type="NCBIfam" id="NF009044">
    <property type="entry name" value="PRK12378.1"/>
    <property type="match status" value="1"/>
</dbReference>
<dbReference type="RefSeq" id="WP_370562034.1">
    <property type="nucleotide sequence ID" value="NZ_JBFWIB010000001.1"/>
</dbReference>
<evidence type="ECO:0000313" key="10">
    <source>
        <dbReference type="Proteomes" id="UP001566331"/>
    </source>
</evidence>
<dbReference type="Pfam" id="PF20772">
    <property type="entry name" value="TACO1_YebC_N"/>
    <property type="match status" value="1"/>
</dbReference>
<dbReference type="InterPro" id="IPR026564">
    <property type="entry name" value="Transcrip_reg_TACO1-like_dom3"/>
</dbReference>
<evidence type="ECO:0000256" key="1">
    <source>
        <dbReference type="ARBA" id="ARBA00008724"/>
    </source>
</evidence>
<evidence type="ECO:0000256" key="5">
    <source>
        <dbReference type="ARBA" id="ARBA00023163"/>
    </source>
</evidence>
<dbReference type="InterPro" id="IPR049083">
    <property type="entry name" value="TACO1_YebC_N"/>
</dbReference>
<evidence type="ECO:0000256" key="4">
    <source>
        <dbReference type="ARBA" id="ARBA00023125"/>
    </source>
</evidence>
<feature type="domain" description="TACO1/YebC-like second and third" evidence="7">
    <location>
        <begin position="82"/>
        <end position="243"/>
    </location>
</feature>
<evidence type="ECO:0000256" key="2">
    <source>
        <dbReference type="ARBA" id="ARBA00022490"/>
    </source>
</evidence>
<evidence type="ECO:0000256" key="3">
    <source>
        <dbReference type="ARBA" id="ARBA00023015"/>
    </source>
</evidence>
<dbReference type="PANTHER" id="PTHR12532:SF6">
    <property type="entry name" value="TRANSCRIPTIONAL REGULATORY PROTEIN YEBC-RELATED"/>
    <property type="match status" value="1"/>
</dbReference>
<name>A0ABV4HRZ0_9GAMM</name>
<keyword evidence="5 6" id="KW-0804">Transcription</keyword>
<keyword evidence="2 6" id="KW-0963">Cytoplasm</keyword>
<accession>A0ABV4HRZ0</accession>
<dbReference type="InterPro" id="IPR048300">
    <property type="entry name" value="TACO1_YebC-like_2nd/3rd_dom"/>
</dbReference>
<keyword evidence="3 6" id="KW-0805">Transcription regulation</keyword>
<dbReference type="InterPro" id="IPR029072">
    <property type="entry name" value="YebC-like"/>
</dbReference>
<evidence type="ECO:0000259" key="7">
    <source>
        <dbReference type="Pfam" id="PF01709"/>
    </source>
</evidence>